<dbReference type="EMBL" id="JAQNQY010000006">
    <property type="protein sequence ID" value="MDC1752228.1"/>
    <property type="molecule type" value="Genomic_DNA"/>
</dbReference>
<proteinExistence type="predicted"/>
<name>A0AAW6FY29_BACUN</name>
<dbReference type="RefSeq" id="WP_181978971.1">
    <property type="nucleotide sequence ID" value="NZ_JAQNQY010000006.1"/>
</dbReference>
<comment type="caution">
    <text evidence="1">The sequence shown here is derived from an EMBL/GenBank/DDBJ whole genome shotgun (WGS) entry which is preliminary data.</text>
</comment>
<dbReference type="Proteomes" id="UP001218502">
    <property type="component" value="Unassembled WGS sequence"/>
</dbReference>
<gene>
    <name evidence="1" type="ORF">POY80_07205</name>
</gene>
<evidence type="ECO:0000313" key="1">
    <source>
        <dbReference type="EMBL" id="MDC1752228.1"/>
    </source>
</evidence>
<protein>
    <submittedName>
        <fullName evidence="1">Uncharacterized protein</fullName>
    </submittedName>
</protein>
<dbReference type="AlphaFoldDB" id="A0AAW6FY29"/>
<sequence>MKNNCKHKWVKTSSGYTCQKCSAIILTKDVIPVLGVILDSSEELQEETDKEENQSK</sequence>
<reference evidence="1" key="1">
    <citation type="submission" date="2022-10" db="EMBL/GenBank/DDBJ databases">
        <title>Human gut microbiome strain richness.</title>
        <authorList>
            <person name="Chen-Liaw A."/>
        </authorList>
    </citation>
    <scope>NUCLEOTIDE SEQUENCE</scope>
    <source>
        <strain evidence="1">A1_m1001262Bd0_191120</strain>
    </source>
</reference>
<accession>A0AAW6FY29</accession>
<organism evidence="1 2">
    <name type="scientific">Bacteroides uniformis</name>
    <dbReference type="NCBI Taxonomy" id="820"/>
    <lineage>
        <taxon>Bacteria</taxon>
        <taxon>Pseudomonadati</taxon>
        <taxon>Bacteroidota</taxon>
        <taxon>Bacteroidia</taxon>
        <taxon>Bacteroidales</taxon>
        <taxon>Bacteroidaceae</taxon>
        <taxon>Bacteroides</taxon>
    </lineage>
</organism>
<evidence type="ECO:0000313" key="2">
    <source>
        <dbReference type="Proteomes" id="UP001218502"/>
    </source>
</evidence>